<comment type="caution">
    <text evidence="1">The sequence shown here is derived from an EMBL/GenBank/DDBJ whole genome shotgun (WGS) entry which is preliminary data.</text>
</comment>
<proteinExistence type="predicted"/>
<name>A0A8J4XPJ0_CHIOP</name>
<protein>
    <submittedName>
        <fullName evidence="1">Uncharacterized protein</fullName>
    </submittedName>
</protein>
<dbReference type="Proteomes" id="UP000770661">
    <property type="component" value="Unassembled WGS sequence"/>
</dbReference>
<evidence type="ECO:0000313" key="1">
    <source>
        <dbReference type="EMBL" id="KAG0711358.1"/>
    </source>
</evidence>
<sequence>MALRNICPTSIVNGTICVVRGISADVLQLQGHHRTEPRRRLLPASRTPHHAGSIWYWSPHTVSAISHPCCICHDDKQVPGARPRATWESTCYTSVHAMANPTSACQGPAVLMPSKCWRPVESHGELVYPEAL</sequence>
<accession>A0A8J4XPJ0</accession>
<reference evidence="1" key="1">
    <citation type="submission" date="2020-07" db="EMBL/GenBank/DDBJ databases">
        <title>The High-quality genome of the commercially important snow crab, Chionoecetes opilio.</title>
        <authorList>
            <person name="Jeong J.-H."/>
            <person name="Ryu S."/>
        </authorList>
    </citation>
    <scope>NUCLEOTIDE SEQUENCE</scope>
    <source>
        <strain evidence="1">MADBK_172401_WGS</strain>
        <tissue evidence="1">Digestive gland</tissue>
    </source>
</reference>
<organism evidence="1 2">
    <name type="scientific">Chionoecetes opilio</name>
    <name type="common">Atlantic snow crab</name>
    <name type="synonym">Cancer opilio</name>
    <dbReference type="NCBI Taxonomy" id="41210"/>
    <lineage>
        <taxon>Eukaryota</taxon>
        <taxon>Metazoa</taxon>
        <taxon>Ecdysozoa</taxon>
        <taxon>Arthropoda</taxon>
        <taxon>Crustacea</taxon>
        <taxon>Multicrustacea</taxon>
        <taxon>Malacostraca</taxon>
        <taxon>Eumalacostraca</taxon>
        <taxon>Eucarida</taxon>
        <taxon>Decapoda</taxon>
        <taxon>Pleocyemata</taxon>
        <taxon>Brachyura</taxon>
        <taxon>Eubrachyura</taxon>
        <taxon>Majoidea</taxon>
        <taxon>Majidae</taxon>
        <taxon>Chionoecetes</taxon>
    </lineage>
</organism>
<keyword evidence="2" id="KW-1185">Reference proteome</keyword>
<gene>
    <name evidence="1" type="ORF">GWK47_020751</name>
</gene>
<dbReference type="AlphaFoldDB" id="A0A8J4XPJ0"/>
<dbReference type="EMBL" id="JACEEZ010023385">
    <property type="protein sequence ID" value="KAG0711358.1"/>
    <property type="molecule type" value="Genomic_DNA"/>
</dbReference>
<evidence type="ECO:0000313" key="2">
    <source>
        <dbReference type="Proteomes" id="UP000770661"/>
    </source>
</evidence>